<dbReference type="PANTHER" id="PTHR30591">
    <property type="entry name" value="RECBCD ENZYME SUBUNIT RECC"/>
    <property type="match status" value="1"/>
</dbReference>
<dbReference type="SUPFAM" id="SSF52540">
    <property type="entry name" value="P-loop containing nucleoside triphosphate hydrolases"/>
    <property type="match status" value="1"/>
</dbReference>
<evidence type="ECO:0000256" key="9">
    <source>
        <dbReference type="ARBA" id="ARBA00022840"/>
    </source>
</evidence>
<dbReference type="GO" id="GO:0004527">
    <property type="term" value="F:exonuclease activity"/>
    <property type="evidence" value="ECO:0007669"/>
    <property type="project" value="UniProtKB-KW"/>
</dbReference>
<keyword evidence="10" id="KW-0408">Iron</keyword>
<keyword evidence="7" id="KW-0347">Helicase</keyword>
<dbReference type="InterPro" id="IPR011604">
    <property type="entry name" value="PDDEXK-like_dom_sf"/>
</dbReference>
<keyword evidence="11" id="KW-0411">Iron-sulfur</keyword>
<evidence type="ECO:0000313" key="15">
    <source>
        <dbReference type="EMBL" id="ADH99488.1"/>
    </source>
</evidence>
<dbReference type="GO" id="GO:0003677">
    <property type="term" value="F:DNA binding"/>
    <property type="evidence" value="ECO:0007669"/>
    <property type="project" value="UniProtKB-KW"/>
</dbReference>
<dbReference type="EMBL" id="CP001791">
    <property type="protein sequence ID" value="ADH99488.1"/>
    <property type="molecule type" value="Genomic_DNA"/>
</dbReference>
<evidence type="ECO:0000256" key="1">
    <source>
        <dbReference type="ARBA" id="ARBA00022485"/>
    </source>
</evidence>
<accession>D6XUK2</accession>
<keyword evidence="8" id="KW-0269">Exonuclease</keyword>
<name>D6XUK2_BACIE</name>
<dbReference type="GO" id="GO:0000724">
    <property type="term" value="P:double-strand break repair via homologous recombination"/>
    <property type="evidence" value="ECO:0007669"/>
    <property type="project" value="InterPro"/>
</dbReference>
<dbReference type="Gene3D" id="6.10.140.1030">
    <property type="match status" value="1"/>
</dbReference>
<dbReference type="PROSITE" id="PS51217">
    <property type="entry name" value="UVRD_HELICASE_CTER"/>
    <property type="match status" value="1"/>
</dbReference>
<dbReference type="InterPro" id="IPR014140">
    <property type="entry name" value="DNA_helicase_suAddB"/>
</dbReference>
<dbReference type="GO" id="GO:0005524">
    <property type="term" value="F:ATP binding"/>
    <property type="evidence" value="ECO:0007669"/>
    <property type="project" value="UniProtKB-KW"/>
</dbReference>
<dbReference type="InterPro" id="IPR049035">
    <property type="entry name" value="ADDB_N"/>
</dbReference>
<dbReference type="Pfam" id="PF21445">
    <property type="entry name" value="ADDB_N"/>
    <property type="match status" value="1"/>
</dbReference>
<dbReference type="AlphaFoldDB" id="D6XUK2"/>
<feature type="domain" description="UvrD-like helicase C-terminal" evidence="14">
    <location>
        <begin position="275"/>
        <end position="575"/>
    </location>
</feature>
<evidence type="ECO:0000256" key="12">
    <source>
        <dbReference type="ARBA" id="ARBA00023125"/>
    </source>
</evidence>
<dbReference type="STRING" id="439292.Bsel_1984"/>
<keyword evidence="5" id="KW-0227">DNA damage</keyword>
<keyword evidence="1" id="KW-0004">4Fe-4S</keyword>
<evidence type="ECO:0000313" key="16">
    <source>
        <dbReference type="Proteomes" id="UP000000271"/>
    </source>
</evidence>
<keyword evidence="4" id="KW-0547">Nucleotide-binding</keyword>
<dbReference type="Gene3D" id="3.40.50.300">
    <property type="entry name" value="P-loop containing nucleotide triphosphate hydrolases"/>
    <property type="match status" value="3"/>
</dbReference>
<dbReference type="InterPro" id="IPR038726">
    <property type="entry name" value="PDDEXK_AddAB-type"/>
</dbReference>
<dbReference type="InterPro" id="IPR027417">
    <property type="entry name" value="P-loop_NTPase"/>
</dbReference>
<dbReference type="RefSeq" id="WP_013172910.1">
    <property type="nucleotide sequence ID" value="NC_014219.1"/>
</dbReference>
<evidence type="ECO:0000256" key="13">
    <source>
        <dbReference type="ARBA" id="ARBA00023204"/>
    </source>
</evidence>
<dbReference type="eggNOG" id="COG3857">
    <property type="taxonomic scope" value="Bacteria"/>
</dbReference>
<dbReference type="Pfam" id="PF12705">
    <property type="entry name" value="PDDEXK_1"/>
    <property type="match status" value="1"/>
</dbReference>
<keyword evidence="13" id="KW-0234">DNA repair</keyword>
<dbReference type="Gene3D" id="3.90.320.10">
    <property type="match status" value="1"/>
</dbReference>
<keyword evidence="12" id="KW-0238">DNA-binding</keyword>
<dbReference type="OrthoDB" id="9758506at2"/>
<dbReference type="InterPro" id="IPR014017">
    <property type="entry name" value="DNA_helicase_UvrD-like_C"/>
</dbReference>
<keyword evidence="2" id="KW-0540">Nuclease</keyword>
<protein>
    <submittedName>
        <fullName evidence="15">ATP-dependent nuclease subunit B</fullName>
    </submittedName>
</protein>
<sequence length="1157" mass="131609">MTLQMITGRSGSGKSKYLEDVFIDEEMKDPSGPPLLYLVPDQMTFQAEKRFLKRLGKGTTRIRVTGFSRLAHMIIQEQGGGALVHLKQTGVNMLLRKITEDHKSEFRVFEHATGTAGFIDKLESMITECKRYNQSAEDIEAMAEDESLPVGLKDKLYDLSLIMNKISEQTASVRLASEDDFSLAIEQVKYSEMLKEAMIAVDGYHHFSPLEEAFLHELMTSSKQVIMALTLDKLPSADEELDPFDLFFETANTAQRTLIAANHLQIGLKPAVHFEERTRFQKKGLRHLEAMSNQRPADPSDDHSGVNIVAAVNKRAEIRFIAREIRRLVRQENYRYKDFAVLSRNPDDYRDLIEHIFEEEQIPVFVDAKRSAIHHPLIEFVRSLLDIVSKNWRYDDVIRCLKTELTFPIDQSVTREHLDTFENITLALGLNGYQWYDYEQWNKRLQFYRAAKEGEEDHTITLMHDLHKIMVDPLIQFHDKITSQNTVNSIIEALFNLLVALSVPEKLASFRDQALDKGRLQEARDHDQIWKELISIFDQASEACGQDKMNPITFNNMLDTGLESISYSIIPPALDQVVAASMATSRLSDISCTFLIGANDGVIPMPAEESAFMSDRERVTLLESGHELAPAAERQLLNEQYLVYQAQTSPKDRLIISYLLSDDEGKAKQPSIILNHVKEMFPALKTEIAVESPADLDISDEDDYFISSPEGTQSFLTERLQRWKRGYPLPDIWWSVYNWYMSERTYAPTVRTSLTSLFYDNNPGSLSKTAARGLYGQKMTASVSRLEQYYSCAFKQFANYGLRLREREYFRLDAPDIGILFHDALKELTANLKQEGRSFTELSEPEAVRRSKNIVENLAPKINRNILKSSFRLRYILSKLEQVVIRAAMILMEQAKRTGFQPEAVELGFGTGSDLPPLSYTLDDGTTVELAGRIDRVDSANTPEGFYIRVIDYKSSKTDLSLSDVYYGLAMQMLVYLDAIMKNAAYFSNGEDVIPAGMLYFHVHNPVIKSDSGKLTPEEAAQRMLKEFKMKGLILNEEEAVDLTDLTMGDSADSDIAPLKRNKNGSLAKKSKVIDREHLEAGRRFIETQIKQASSAILSGDIAINPYRRSNQTPCTFCSFRSLCQFDPALPANSYRDLKKLSDDQVINMIQTREEGE</sequence>
<evidence type="ECO:0000256" key="3">
    <source>
        <dbReference type="ARBA" id="ARBA00022723"/>
    </source>
</evidence>
<dbReference type="Proteomes" id="UP000000271">
    <property type="component" value="Chromosome"/>
</dbReference>
<dbReference type="GO" id="GO:0046872">
    <property type="term" value="F:metal ion binding"/>
    <property type="evidence" value="ECO:0007669"/>
    <property type="project" value="UniProtKB-KW"/>
</dbReference>
<dbReference type="Pfam" id="PF13361">
    <property type="entry name" value="UvrD_C"/>
    <property type="match status" value="1"/>
</dbReference>
<keyword evidence="3" id="KW-0479">Metal-binding</keyword>
<proteinExistence type="predicted"/>
<evidence type="ECO:0000256" key="10">
    <source>
        <dbReference type="ARBA" id="ARBA00023004"/>
    </source>
</evidence>
<evidence type="ECO:0000256" key="4">
    <source>
        <dbReference type="ARBA" id="ARBA00022741"/>
    </source>
</evidence>
<evidence type="ECO:0000256" key="6">
    <source>
        <dbReference type="ARBA" id="ARBA00022801"/>
    </source>
</evidence>
<reference evidence="15" key="1">
    <citation type="submission" date="2009-10" db="EMBL/GenBank/DDBJ databases">
        <title>Complete sequence of Bacillus selenitireducens MLS10.</title>
        <authorList>
            <consortium name="US DOE Joint Genome Institute"/>
            <person name="Lucas S."/>
            <person name="Copeland A."/>
            <person name="Lapidus A."/>
            <person name="Glavina del Rio T."/>
            <person name="Dalin E."/>
            <person name="Tice H."/>
            <person name="Bruce D."/>
            <person name="Goodwin L."/>
            <person name="Pitluck S."/>
            <person name="Sims D."/>
            <person name="Brettin T."/>
            <person name="Detter J.C."/>
            <person name="Han C."/>
            <person name="Larimer F."/>
            <person name="Land M."/>
            <person name="Hauser L."/>
            <person name="Kyrpides N."/>
            <person name="Ovchinnikova G."/>
            <person name="Stolz J."/>
        </authorList>
    </citation>
    <scope>NUCLEOTIDE SEQUENCE [LARGE SCALE GENOMIC DNA]</scope>
    <source>
        <strain evidence="15">MLS10</strain>
    </source>
</reference>
<keyword evidence="16" id="KW-1185">Reference proteome</keyword>
<dbReference type="NCBIfam" id="TIGR02773">
    <property type="entry name" value="addB_Gpos"/>
    <property type="match status" value="1"/>
</dbReference>
<organism evidence="15 16">
    <name type="scientific">Bacillus selenitireducens (strain ATCC 700615 / DSM 15326 / MLS10)</name>
    <dbReference type="NCBI Taxonomy" id="439292"/>
    <lineage>
        <taxon>Bacteria</taxon>
        <taxon>Bacillati</taxon>
        <taxon>Bacillota</taxon>
        <taxon>Bacilli</taxon>
        <taxon>Bacillales</taxon>
        <taxon>Bacillaceae</taxon>
        <taxon>Salisediminibacterium</taxon>
    </lineage>
</organism>
<evidence type="ECO:0000256" key="2">
    <source>
        <dbReference type="ARBA" id="ARBA00022722"/>
    </source>
</evidence>
<dbReference type="HOGENOM" id="CLU_007838_0_0_9"/>
<evidence type="ECO:0000256" key="8">
    <source>
        <dbReference type="ARBA" id="ARBA00022839"/>
    </source>
</evidence>
<gene>
    <name evidence="15" type="ordered locus">Bsel_1984</name>
</gene>
<dbReference type="PANTHER" id="PTHR30591:SF1">
    <property type="entry name" value="RECBCD ENZYME SUBUNIT RECC"/>
    <property type="match status" value="1"/>
</dbReference>
<evidence type="ECO:0000256" key="11">
    <source>
        <dbReference type="ARBA" id="ARBA00023014"/>
    </source>
</evidence>
<dbReference type="GO" id="GO:0051539">
    <property type="term" value="F:4 iron, 4 sulfur cluster binding"/>
    <property type="evidence" value="ECO:0007669"/>
    <property type="project" value="UniProtKB-KW"/>
</dbReference>
<evidence type="ECO:0000256" key="5">
    <source>
        <dbReference type="ARBA" id="ARBA00022763"/>
    </source>
</evidence>
<dbReference type="GO" id="GO:0004386">
    <property type="term" value="F:helicase activity"/>
    <property type="evidence" value="ECO:0007669"/>
    <property type="project" value="UniProtKB-KW"/>
</dbReference>
<dbReference type="KEGG" id="bse:Bsel_1984"/>
<keyword evidence="9" id="KW-0067">ATP-binding</keyword>
<evidence type="ECO:0000256" key="7">
    <source>
        <dbReference type="ARBA" id="ARBA00022806"/>
    </source>
</evidence>
<keyword evidence="6" id="KW-0378">Hydrolase</keyword>
<evidence type="ECO:0000259" key="14">
    <source>
        <dbReference type="PROSITE" id="PS51217"/>
    </source>
</evidence>